<dbReference type="EMBL" id="AAWS01000015">
    <property type="protein sequence ID" value="EAY28507.1"/>
    <property type="molecule type" value="Genomic_DNA"/>
</dbReference>
<accession>A1ZLX5</accession>
<proteinExistence type="predicted"/>
<keyword evidence="2" id="KW-1185">Reference proteome</keyword>
<comment type="caution">
    <text evidence="1">The sequence shown here is derived from an EMBL/GenBank/DDBJ whole genome shotgun (WGS) entry which is preliminary data.</text>
</comment>
<evidence type="ECO:0000313" key="1">
    <source>
        <dbReference type="EMBL" id="EAY28507.1"/>
    </source>
</evidence>
<organism evidence="1 2">
    <name type="scientific">Microscilla marina ATCC 23134</name>
    <dbReference type="NCBI Taxonomy" id="313606"/>
    <lineage>
        <taxon>Bacteria</taxon>
        <taxon>Pseudomonadati</taxon>
        <taxon>Bacteroidota</taxon>
        <taxon>Cytophagia</taxon>
        <taxon>Cytophagales</taxon>
        <taxon>Microscillaceae</taxon>
        <taxon>Microscilla</taxon>
    </lineage>
</organism>
<evidence type="ECO:0000313" key="2">
    <source>
        <dbReference type="Proteomes" id="UP000004095"/>
    </source>
</evidence>
<protein>
    <submittedName>
        <fullName evidence="1">Uncharacterized protein</fullName>
    </submittedName>
</protein>
<gene>
    <name evidence="1" type="ORF">M23134_04354</name>
</gene>
<name>A1ZLX5_MICM2</name>
<dbReference type="Proteomes" id="UP000004095">
    <property type="component" value="Unassembled WGS sequence"/>
</dbReference>
<sequence length="45" mass="5256">MLKLQTYANKSNAKMLKYTIHKRILLFKWAIFSSMVKLLKNGVIA</sequence>
<dbReference type="AlphaFoldDB" id="A1ZLX5"/>
<reference evidence="1 2" key="1">
    <citation type="submission" date="2007-01" db="EMBL/GenBank/DDBJ databases">
        <authorList>
            <person name="Haygood M."/>
            <person name="Podell S."/>
            <person name="Anderson C."/>
            <person name="Hopkinson B."/>
            <person name="Roe K."/>
            <person name="Barbeau K."/>
            <person name="Gaasterland T."/>
            <person name="Ferriera S."/>
            <person name="Johnson J."/>
            <person name="Kravitz S."/>
            <person name="Beeson K."/>
            <person name="Sutton G."/>
            <person name="Rogers Y.-H."/>
            <person name="Friedman R."/>
            <person name="Frazier M."/>
            <person name="Venter J.C."/>
        </authorList>
    </citation>
    <scope>NUCLEOTIDE SEQUENCE [LARGE SCALE GENOMIC DNA]</scope>
    <source>
        <strain evidence="1 2">ATCC 23134</strain>
    </source>
</reference>